<gene>
    <name evidence="3" type="ORF">ACFPN2_22535</name>
</gene>
<dbReference type="InterPro" id="IPR050300">
    <property type="entry name" value="GDXG_lipolytic_enzyme"/>
</dbReference>
<name>A0ABV8SWE8_9GAMM</name>
<evidence type="ECO:0000313" key="3">
    <source>
        <dbReference type="EMBL" id="MFC4311876.1"/>
    </source>
</evidence>
<protein>
    <submittedName>
        <fullName evidence="3">Alpha/beta hydrolase</fullName>
    </submittedName>
</protein>
<dbReference type="InterPro" id="IPR049492">
    <property type="entry name" value="BD-FAE-like_dom"/>
</dbReference>
<dbReference type="PANTHER" id="PTHR48081:SF6">
    <property type="entry name" value="PEPTIDASE S9 PROLYL OLIGOPEPTIDASE CATALYTIC DOMAIN-CONTAINING PROTEIN"/>
    <property type="match status" value="1"/>
</dbReference>
<evidence type="ECO:0000256" key="1">
    <source>
        <dbReference type="ARBA" id="ARBA00022801"/>
    </source>
</evidence>
<accession>A0ABV8SWE8</accession>
<sequence>MDVIRRSLLIGMAAAAALPVPTLAASLERFPIWPKSPPGGEGINVRDEWVKRRPDSAADDIAWPHIATPMLTAVPAERPNGGAILLIPGGGYARVGVGREGSKIAWAFAARGFTVFELLYRLPHDGWAAGPDVPLQDAQRAMRLIRAGAAKWKIDPAKLAAIGFSAGGHLTARLASRSGLKTYEPVDAADEQPARPTVAGLFFPVITMTEPSAHAPSKRELLGADVTSELVVRYSAENELPADMPPTFVAHAADDPVVNPANSLLMFAALQAAKIPSELHIFEKGAHSLPLKEAGKDHPWPSLFERFARNHGM</sequence>
<organism evidence="3 4">
    <name type="scientific">Steroidobacter flavus</name>
    <dbReference type="NCBI Taxonomy" id="1842136"/>
    <lineage>
        <taxon>Bacteria</taxon>
        <taxon>Pseudomonadati</taxon>
        <taxon>Pseudomonadota</taxon>
        <taxon>Gammaproteobacteria</taxon>
        <taxon>Steroidobacterales</taxon>
        <taxon>Steroidobacteraceae</taxon>
        <taxon>Steroidobacter</taxon>
    </lineage>
</organism>
<dbReference type="EMBL" id="JBHSDU010000010">
    <property type="protein sequence ID" value="MFC4311876.1"/>
    <property type="molecule type" value="Genomic_DNA"/>
</dbReference>
<evidence type="ECO:0000313" key="4">
    <source>
        <dbReference type="Proteomes" id="UP001595904"/>
    </source>
</evidence>
<dbReference type="Proteomes" id="UP001595904">
    <property type="component" value="Unassembled WGS sequence"/>
</dbReference>
<dbReference type="SUPFAM" id="SSF53474">
    <property type="entry name" value="alpha/beta-Hydrolases"/>
    <property type="match status" value="1"/>
</dbReference>
<proteinExistence type="predicted"/>
<dbReference type="RefSeq" id="WP_380600794.1">
    <property type="nucleotide sequence ID" value="NZ_JBHSDU010000010.1"/>
</dbReference>
<dbReference type="Gene3D" id="3.40.50.1820">
    <property type="entry name" value="alpha/beta hydrolase"/>
    <property type="match status" value="1"/>
</dbReference>
<reference evidence="4" key="1">
    <citation type="journal article" date="2019" name="Int. J. Syst. Evol. Microbiol.">
        <title>The Global Catalogue of Microorganisms (GCM) 10K type strain sequencing project: providing services to taxonomists for standard genome sequencing and annotation.</title>
        <authorList>
            <consortium name="The Broad Institute Genomics Platform"/>
            <consortium name="The Broad Institute Genome Sequencing Center for Infectious Disease"/>
            <person name="Wu L."/>
            <person name="Ma J."/>
        </authorList>
    </citation>
    <scope>NUCLEOTIDE SEQUENCE [LARGE SCALE GENOMIC DNA]</scope>
    <source>
        <strain evidence="4">CGMCC 1.10759</strain>
    </source>
</reference>
<keyword evidence="1 3" id="KW-0378">Hydrolase</keyword>
<dbReference type="InterPro" id="IPR029058">
    <property type="entry name" value="AB_hydrolase_fold"/>
</dbReference>
<dbReference type="Pfam" id="PF20434">
    <property type="entry name" value="BD-FAE"/>
    <property type="match status" value="1"/>
</dbReference>
<comment type="caution">
    <text evidence="3">The sequence shown here is derived from an EMBL/GenBank/DDBJ whole genome shotgun (WGS) entry which is preliminary data.</text>
</comment>
<feature type="domain" description="BD-FAE-like" evidence="2">
    <location>
        <begin position="83"/>
        <end position="269"/>
    </location>
</feature>
<dbReference type="GO" id="GO:0016787">
    <property type="term" value="F:hydrolase activity"/>
    <property type="evidence" value="ECO:0007669"/>
    <property type="project" value="UniProtKB-KW"/>
</dbReference>
<keyword evidence="4" id="KW-1185">Reference proteome</keyword>
<dbReference type="PANTHER" id="PTHR48081">
    <property type="entry name" value="AB HYDROLASE SUPERFAMILY PROTEIN C4A8.06C"/>
    <property type="match status" value="1"/>
</dbReference>
<evidence type="ECO:0000259" key="2">
    <source>
        <dbReference type="Pfam" id="PF20434"/>
    </source>
</evidence>